<sequence length="240" mass="27643">MVNKNKNEDIQDVEDVVSEVQDVEHVDSEVQNVEHIDNEIQNVEDIENVENVDNEAEDIVHGKKESPYDFSLLCVGYTFQNWNDVDSFFNAYGRQFGFAVIKKRVEHGNDGIIKHRSFGCEFGGTYSPKKIINVNAHREGKSKRQGCKWHINLSFPKGATCIKVTIFVNTHNHELHSEICKFSPKFREFGKDAMNEIEFYTKNGNLSITMQRRLLKAHYPNITFLDSDLANAIQHFKTES</sequence>
<dbReference type="PANTHER" id="PTHR46328:SF35">
    <property type="entry name" value="PROTEIN FAR1-RELATED SEQUENCE 5-LIKE"/>
    <property type="match status" value="1"/>
</dbReference>
<evidence type="ECO:0000313" key="3">
    <source>
        <dbReference type="Proteomes" id="UP000789901"/>
    </source>
</evidence>
<dbReference type="EMBL" id="CAJVQB010087891">
    <property type="protein sequence ID" value="CAG8847487.1"/>
    <property type="molecule type" value="Genomic_DNA"/>
</dbReference>
<keyword evidence="3" id="KW-1185">Reference proteome</keyword>
<dbReference type="Proteomes" id="UP000789901">
    <property type="component" value="Unassembled WGS sequence"/>
</dbReference>
<reference evidence="2 3" key="1">
    <citation type="submission" date="2021-06" db="EMBL/GenBank/DDBJ databases">
        <authorList>
            <person name="Kallberg Y."/>
            <person name="Tangrot J."/>
            <person name="Rosling A."/>
        </authorList>
    </citation>
    <scope>NUCLEOTIDE SEQUENCE [LARGE SCALE GENOMIC DNA]</scope>
    <source>
        <strain evidence="2 3">120-4 pot B 10/14</strain>
    </source>
</reference>
<proteinExistence type="predicted"/>
<name>A0ABN7X3V5_GIGMA</name>
<protein>
    <submittedName>
        <fullName evidence="2">37024_t:CDS:1</fullName>
    </submittedName>
</protein>
<organism evidence="2 3">
    <name type="scientific">Gigaspora margarita</name>
    <dbReference type="NCBI Taxonomy" id="4874"/>
    <lineage>
        <taxon>Eukaryota</taxon>
        <taxon>Fungi</taxon>
        <taxon>Fungi incertae sedis</taxon>
        <taxon>Mucoromycota</taxon>
        <taxon>Glomeromycotina</taxon>
        <taxon>Glomeromycetes</taxon>
        <taxon>Diversisporales</taxon>
        <taxon>Gigasporaceae</taxon>
        <taxon>Gigaspora</taxon>
    </lineage>
</organism>
<dbReference type="Pfam" id="PF03101">
    <property type="entry name" value="FAR1"/>
    <property type="match status" value="1"/>
</dbReference>
<dbReference type="PANTHER" id="PTHR46328">
    <property type="entry name" value="FAR-RED IMPAIRED RESPONSIVE (FAR1) FAMILY PROTEIN-RELATED"/>
    <property type="match status" value="1"/>
</dbReference>
<dbReference type="InterPro" id="IPR004330">
    <property type="entry name" value="FAR1_DNA_bnd_dom"/>
</dbReference>
<comment type="caution">
    <text evidence="2">The sequence shown here is derived from an EMBL/GenBank/DDBJ whole genome shotgun (WGS) entry which is preliminary data.</text>
</comment>
<feature type="domain" description="FAR1" evidence="1">
    <location>
        <begin position="87"/>
        <end position="176"/>
    </location>
</feature>
<accession>A0ABN7X3V5</accession>
<evidence type="ECO:0000259" key="1">
    <source>
        <dbReference type="Pfam" id="PF03101"/>
    </source>
</evidence>
<gene>
    <name evidence="2" type="ORF">GMARGA_LOCUS38694</name>
</gene>
<evidence type="ECO:0000313" key="2">
    <source>
        <dbReference type="EMBL" id="CAG8847487.1"/>
    </source>
</evidence>